<proteinExistence type="inferred from homology"/>
<keyword evidence="6" id="KW-0460">Magnesium</keyword>
<dbReference type="Gene3D" id="3.50.30.80">
    <property type="entry name" value="IlvD/EDD C-terminal domain-like"/>
    <property type="match status" value="1"/>
</dbReference>
<dbReference type="UniPathway" id="UPA00049">
    <property type="reaction ID" value="UER00061"/>
</dbReference>
<evidence type="ECO:0000256" key="3">
    <source>
        <dbReference type="ARBA" id="ARBA00022605"/>
    </source>
</evidence>
<comment type="similarity">
    <text evidence="2">Belongs to the IlvD/Edd family.</text>
</comment>
<evidence type="ECO:0000256" key="5">
    <source>
        <dbReference type="ARBA" id="ARBA00022723"/>
    </source>
</evidence>
<evidence type="ECO:0000256" key="8">
    <source>
        <dbReference type="ARBA" id="ARBA00023014"/>
    </source>
</evidence>
<dbReference type="InterPro" id="IPR004404">
    <property type="entry name" value="DihydroxyA_deHydtase"/>
</dbReference>
<dbReference type="GO" id="GO:0004160">
    <property type="term" value="F:dihydroxy-acid dehydratase activity"/>
    <property type="evidence" value="ECO:0007669"/>
    <property type="project" value="UniProtKB-EC"/>
</dbReference>
<feature type="domain" description="Dihydroxy-acid/6-phosphogluconate dehydratase N-terminal" evidence="17">
    <location>
        <begin position="75"/>
        <end position="393"/>
    </location>
</feature>
<dbReference type="NCBIfam" id="NF002068">
    <property type="entry name" value="PRK00911.1"/>
    <property type="match status" value="1"/>
</dbReference>
<dbReference type="InterPro" id="IPR042096">
    <property type="entry name" value="Dihydro-acid_dehy_C"/>
</dbReference>
<dbReference type="GO" id="GO:0009099">
    <property type="term" value="P:L-valine biosynthetic process"/>
    <property type="evidence" value="ECO:0007669"/>
    <property type="project" value="UniProtKB-UniPathway"/>
</dbReference>
<dbReference type="EMBL" id="ML119053">
    <property type="protein sequence ID" value="ROT39887.1"/>
    <property type="molecule type" value="Genomic_DNA"/>
</dbReference>
<dbReference type="STRING" id="1314773.A0A3N2PZG1"/>
<dbReference type="SUPFAM" id="SSF143975">
    <property type="entry name" value="IlvD/EDD N-terminal domain-like"/>
    <property type="match status" value="1"/>
</dbReference>
<evidence type="ECO:0000256" key="12">
    <source>
        <dbReference type="ARBA" id="ARBA00029436"/>
    </source>
</evidence>
<evidence type="ECO:0000256" key="4">
    <source>
        <dbReference type="ARBA" id="ARBA00022714"/>
    </source>
</evidence>
<dbReference type="GO" id="GO:0051537">
    <property type="term" value="F:2 iron, 2 sulfur cluster binding"/>
    <property type="evidence" value="ECO:0007669"/>
    <property type="project" value="UniProtKB-KW"/>
</dbReference>
<dbReference type="PROSITE" id="PS00887">
    <property type="entry name" value="ILVD_EDD_2"/>
    <property type="match status" value="1"/>
</dbReference>
<evidence type="ECO:0000259" key="18">
    <source>
        <dbReference type="Pfam" id="PF24877"/>
    </source>
</evidence>
<keyword evidence="9" id="KW-0456">Lyase</keyword>
<evidence type="ECO:0000259" key="17">
    <source>
        <dbReference type="Pfam" id="PF00920"/>
    </source>
</evidence>
<evidence type="ECO:0000256" key="6">
    <source>
        <dbReference type="ARBA" id="ARBA00022842"/>
    </source>
</evidence>
<dbReference type="HAMAP" id="MF_00012">
    <property type="entry name" value="IlvD"/>
    <property type="match status" value="1"/>
</dbReference>
<reference evidence="19 20" key="1">
    <citation type="journal article" date="2018" name="Mol. Ecol.">
        <title>The obligate alkalophilic soda-lake fungus Sodiomyces alkalinus has shifted to a protein diet.</title>
        <authorList>
            <person name="Grum-Grzhimaylo A.A."/>
            <person name="Falkoski D.L."/>
            <person name="van den Heuvel J."/>
            <person name="Valero-Jimenez C.A."/>
            <person name="Min B."/>
            <person name="Choi I.G."/>
            <person name="Lipzen A."/>
            <person name="Daum C.G."/>
            <person name="Aanen D.K."/>
            <person name="Tsang A."/>
            <person name="Henrissat B."/>
            <person name="Bilanenko E.N."/>
            <person name="de Vries R.P."/>
            <person name="van Kan J.A.L."/>
            <person name="Grigoriev I.V."/>
            <person name="Debets A.J.M."/>
        </authorList>
    </citation>
    <scope>NUCLEOTIDE SEQUENCE [LARGE SCALE GENOMIC DNA]</scope>
    <source>
        <strain evidence="19 20">F11</strain>
    </source>
</reference>
<evidence type="ECO:0000256" key="9">
    <source>
        <dbReference type="ARBA" id="ARBA00023239"/>
    </source>
</evidence>
<evidence type="ECO:0000256" key="7">
    <source>
        <dbReference type="ARBA" id="ARBA00023004"/>
    </source>
</evidence>
<dbReference type="Pfam" id="PF24877">
    <property type="entry name" value="ILV_EDD_C"/>
    <property type="match status" value="1"/>
</dbReference>
<dbReference type="InterPro" id="IPR037237">
    <property type="entry name" value="IlvD/EDD_N"/>
</dbReference>
<dbReference type="UniPathway" id="UPA00047">
    <property type="reaction ID" value="UER00057"/>
</dbReference>
<evidence type="ECO:0000313" key="20">
    <source>
        <dbReference type="Proteomes" id="UP000272025"/>
    </source>
</evidence>
<keyword evidence="3" id="KW-0028">Amino-acid biosynthesis</keyword>
<dbReference type="GeneID" id="39577587"/>
<keyword evidence="4" id="KW-0001">2Fe-2S</keyword>
<dbReference type="SUPFAM" id="SSF52016">
    <property type="entry name" value="LeuD/IlvD-like"/>
    <property type="match status" value="1"/>
</dbReference>
<gene>
    <name evidence="19" type="ORF">SODALDRAFT_309487</name>
</gene>
<comment type="catalytic activity">
    <reaction evidence="11">
        <text>(2R)-2,3-dihydroxy-3-methylbutanoate = 3-methyl-2-oxobutanoate + H2O</text>
        <dbReference type="Rhea" id="RHEA:24809"/>
        <dbReference type="ChEBI" id="CHEBI:11851"/>
        <dbReference type="ChEBI" id="CHEBI:15377"/>
        <dbReference type="ChEBI" id="CHEBI:49072"/>
        <dbReference type="EC" id="4.2.1.9"/>
    </reaction>
    <physiologicalReaction direction="left-to-right" evidence="11">
        <dbReference type="Rhea" id="RHEA:24810"/>
    </physiologicalReaction>
</comment>
<organism evidence="19 20">
    <name type="scientific">Sodiomyces alkalinus (strain CBS 110278 / VKM F-3762 / F11)</name>
    <name type="common">Alkaliphilic filamentous fungus</name>
    <dbReference type="NCBI Taxonomy" id="1314773"/>
    <lineage>
        <taxon>Eukaryota</taxon>
        <taxon>Fungi</taxon>
        <taxon>Dikarya</taxon>
        <taxon>Ascomycota</taxon>
        <taxon>Pezizomycotina</taxon>
        <taxon>Sordariomycetes</taxon>
        <taxon>Hypocreomycetidae</taxon>
        <taxon>Glomerellales</taxon>
        <taxon>Plectosphaerellaceae</taxon>
        <taxon>Sodiomyces</taxon>
    </lineage>
</organism>
<dbReference type="EC" id="4.2.1.9" evidence="14"/>
<comment type="pathway">
    <text evidence="13">Amino-acid biosynthesis; L-isoleucine biosynthesis; L-isoleucine from 2-oxobutanoate: step 3/4.</text>
</comment>
<dbReference type="GO" id="GO:0005739">
    <property type="term" value="C:mitochondrion"/>
    <property type="evidence" value="ECO:0007669"/>
    <property type="project" value="TreeGrafter"/>
</dbReference>
<keyword evidence="7" id="KW-0408">Iron</keyword>
<protein>
    <recommendedName>
        <fullName evidence="14">dihydroxy-acid dehydratase</fullName>
        <ecNumber evidence="14">4.2.1.9</ecNumber>
    </recommendedName>
</protein>
<dbReference type="RefSeq" id="XP_028467693.1">
    <property type="nucleotide sequence ID" value="XM_028609109.1"/>
</dbReference>
<sequence length="602" mass="64044">MLSQSAIRGLRSPALRASCSRTWSSNYARSLSTTASRRADEQLNKVSATITQPKSQGASQAMLYATGLSEQDMNKAQVGISSVWYEGNPCNMHLLDLSAIVRESVARAGLIPYRFNTIGVSDGISMGTKGMRYSLQSREIIADSIETVMNGQWYDANISLPGCDKNMPGVAIAMGRVNRPSIMVYGGTIKPGCSMRGDPIDIVSAFQAYGQYITGEITEEQRFDIIRNACPGGGACGGMYTANTMATAIETLGLTLPGSSSSPAEDPSKKAECESVGGAIRNLLKEDIRPRDILTRQAFEDAIIVVNILGGSTNAVLHLIAMADAADVKLTVDDFQAVSDRTPFLADLKPSGKYVMADLHEIGGTPALLKFLLKEGLLDGSRITVTGKTLAQNVDAYPDFPANQDIIRPLSNPIKPSGHIQILRGQLAAGGSVGKITGKEGLRFEGKARVYDAEDDFIASLERGEIKKGEKTVVIIRYEGPKGGPGMPEMLKPSSAIMGAGLGQDVALLTDGRFSGGSHGFLIGHIVPEAMEGGPIALVQDGDTIVIDAEKRVIDTNVSEEEMSKRRAAWTAPPLKYAKGTLKKYASLVTDASSGCVTDGKI</sequence>
<evidence type="ECO:0000256" key="13">
    <source>
        <dbReference type="ARBA" id="ARBA00029437"/>
    </source>
</evidence>
<dbReference type="GO" id="GO:0046872">
    <property type="term" value="F:metal ion binding"/>
    <property type="evidence" value="ECO:0007669"/>
    <property type="project" value="UniProtKB-KW"/>
</dbReference>
<dbReference type="InterPro" id="IPR056740">
    <property type="entry name" value="ILV_EDD_C"/>
</dbReference>
<dbReference type="OrthoDB" id="3851628at2759"/>
<evidence type="ECO:0000256" key="16">
    <source>
        <dbReference type="ARBA" id="ARBA00052865"/>
    </source>
</evidence>
<comment type="cofactor">
    <cofactor evidence="1">
        <name>Mg(2+)</name>
        <dbReference type="ChEBI" id="CHEBI:18420"/>
    </cofactor>
</comment>
<keyword evidence="20" id="KW-1185">Reference proteome</keyword>
<keyword evidence="5" id="KW-0479">Metal-binding</keyword>
<dbReference type="GO" id="GO:0009097">
    <property type="term" value="P:isoleucine biosynthetic process"/>
    <property type="evidence" value="ECO:0007669"/>
    <property type="project" value="UniProtKB-UniPathway"/>
</dbReference>
<evidence type="ECO:0000256" key="10">
    <source>
        <dbReference type="ARBA" id="ARBA00023304"/>
    </source>
</evidence>
<dbReference type="PROSITE" id="PS00886">
    <property type="entry name" value="ILVD_EDD_1"/>
    <property type="match status" value="1"/>
</dbReference>
<dbReference type="NCBIfam" id="TIGR00110">
    <property type="entry name" value="ilvD"/>
    <property type="match status" value="1"/>
</dbReference>
<dbReference type="PANTHER" id="PTHR21000:SF5">
    <property type="entry name" value="DIHYDROXY-ACID DEHYDRATASE, MITOCHONDRIAL"/>
    <property type="match status" value="1"/>
</dbReference>
<evidence type="ECO:0000256" key="2">
    <source>
        <dbReference type="ARBA" id="ARBA00006486"/>
    </source>
</evidence>
<evidence type="ECO:0000256" key="1">
    <source>
        <dbReference type="ARBA" id="ARBA00001946"/>
    </source>
</evidence>
<dbReference type="Proteomes" id="UP000272025">
    <property type="component" value="Unassembled WGS sequence"/>
</dbReference>
<feature type="domain" description="Dihydroxy-acid/6-phosphogluconate dehydratase C-terminal" evidence="18">
    <location>
        <begin position="405"/>
        <end position="596"/>
    </location>
</feature>
<dbReference type="FunFam" id="3.50.30.80:FF:000001">
    <property type="entry name" value="Dihydroxy-acid dehydratase"/>
    <property type="match status" value="1"/>
</dbReference>
<comment type="pathway">
    <text evidence="12">Amino-acid biosynthesis; L-valine biosynthesis; L-valine from pyruvate: step 3/4.</text>
</comment>
<evidence type="ECO:0000256" key="14">
    <source>
        <dbReference type="ARBA" id="ARBA00029490"/>
    </source>
</evidence>
<dbReference type="AlphaFoldDB" id="A0A3N2PZG1"/>
<comment type="cofactor">
    <cofactor evidence="15">
        <name>[2Fe-2S] cluster</name>
        <dbReference type="ChEBI" id="CHEBI:190135"/>
    </cofactor>
</comment>
<evidence type="ECO:0000256" key="11">
    <source>
        <dbReference type="ARBA" id="ARBA00029304"/>
    </source>
</evidence>
<name>A0A3N2PZG1_SODAK</name>
<dbReference type="InterPro" id="IPR020558">
    <property type="entry name" value="DiOHA_6PGluconate_deHydtase_CS"/>
</dbReference>
<accession>A0A3N2PZG1</accession>
<evidence type="ECO:0000313" key="19">
    <source>
        <dbReference type="EMBL" id="ROT39887.1"/>
    </source>
</evidence>
<evidence type="ECO:0000256" key="15">
    <source>
        <dbReference type="ARBA" id="ARBA00034078"/>
    </source>
</evidence>
<dbReference type="InterPro" id="IPR050165">
    <property type="entry name" value="DHAD_IlvD/Edd"/>
</dbReference>
<dbReference type="PANTHER" id="PTHR21000">
    <property type="entry name" value="DIHYDROXY-ACID DEHYDRATASE DAD"/>
    <property type="match status" value="1"/>
</dbReference>
<keyword evidence="8" id="KW-0411">Iron-sulfur</keyword>
<dbReference type="Pfam" id="PF00920">
    <property type="entry name" value="ILVD_EDD_N"/>
    <property type="match status" value="1"/>
</dbReference>
<keyword evidence="10" id="KW-0100">Branched-chain amino acid biosynthesis</keyword>
<comment type="catalytic activity">
    <reaction evidence="16">
        <text>(2R,3R)-2,3-dihydroxy-3-methylpentanoate = (S)-3-methyl-2-oxopentanoate + H2O</text>
        <dbReference type="Rhea" id="RHEA:27694"/>
        <dbReference type="ChEBI" id="CHEBI:15377"/>
        <dbReference type="ChEBI" id="CHEBI:35146"/>
        <dbReference type="ChEBI" id="CHEBI:49258"/>
        <dbReference type="EC" id="4.2.1.9"/>
    </reaction>
    <physiologicalReaction direction="left-to-right" evidence="16">
        <dbReference type="Rhea" id="RHEA:27695"/>
    </physiologicalReaction>
</comment>
<dbReference type="InterPro" id="IPR000581">
    <property type="entry name" value="ILV_EDD_N"/>
</dbReference>